<organism evidence="1">
    <name type="scientific">Bacillus subtilis (strain 168)</name>
    <dbReference type="NCBI Taxonomy" id="224308"/>
    <lineage>
        <taxon>Bacteria</taxon>
        <taxon>Bacillati</taxon>
        <taxon>Bacillota</taxon>
        <taxon>Bacilli</taxon>
        <taxon>Bacillales</taxon>
        <taxon>Bacillaceae</taxon>
        <taxon>Bacillus</taxon>
    </lineage>
</organism>
<dbReference type="EMBL" id="CP052842">
    <property type="protein sequence ID" value="QJP88566.1"/>
    <property type="molecule type" value="Genomic_DNA"/>
</dbReference>
<dbReference type="AlphaFoldDB" id="A0A6M3ZCA4"/>
<sequence>MTEDEIINNIGNQIKESEYFKKGFKAGAEYKNRLESKVNELETLLLEFIGYEDEWLLTKAKLKKTNREVLAEIVINQRQLMRELYNKLDNKTKIELKKRVESCIWPIMHNED</sequence>
<name>A0A6M3ZCA4_BACSU</name>
<protein>
    <submittedName>
        <fullName evidence="1">Uncharacterized protein</fullName>
    </submittedName>
</protein>
<gene>
    <name evidence="1" type="ORF">HIR78_11235</name>
</gene>
<dbReference type="RefSeq" id="WP_059293806.1">
    <property type="nucleotide sequence ID" value="NZ_CP051860.2"/>
</dbReference>
<proteinExistence type="predicted"/>
<accession>A0A6M3ZCA4</accession>
<reference evidence="1" key="1">
    <citation type="submission" date="2020-04" db="EMBL/GenBank/DDBJ databases">
        <title>Phage recombination drives evolution of spore-forming Bacilli.</title>
        <authorList>
            <person name="Dragos A."/>
            <person name="Kovacs A.T."/>
        </authorList>
    </citation>
    <scope>NUCLEOTIDE SEQUENCE</scope>
    <source>
        <strain evidence="1">168</strain>
    </source>
</reference>
<evidence type="ECO:0000313" key="1">
    <source>
        <dbReference type="EMBL" id="QJP88566.1"/>
    </source>
</evidence>